<comment type="caution">
    <text evidence="2">The sequence shown here is derived from an EMBL/GenBank/DDBJ whole genome shotgun (WGS) entry which is preliminary data.</text>
</comment>
<feature type="domain" description="Copper-binding protein MbnP-like" evidence="1">
    <location>
        <begin position="51"/>
        <end position="286"/>
    </location>
</feature>
<proteinExistence type="predicted"/>
<sequence>MLNKLTLAIKTVSPVKMATIALATMMLVTGCDSDSLSEIAKEIEDEIKGNTPFTLNFAAKSAGDLVVCNSVYDNFGSADDGLNSISISDLRFYISNVKFYDADNKELTIELDDNDFQRNSDQGFVGLVDLTSNTSGACADEALGGTERTNASISGTLIAATLADGTAAKVSFDVGVPQAVMKDVIATNSQEDAPTPLNEMYWSWASGYRHLVMNFTIENSAEEAGKGLVHIGSRNCGGDGLLALEEKDSCDEVNTPTVSFTNFDLANDTIVLDIDELLKNVQFSASGGDEVVPTVACHSSPMQADCAAIFENIGLDITDGTADADTNSVFTKE</sequence>
<organism evidence="2 3">
    <name type="scientific">Colwellia echini</name>
    <dbReference type="NCBI Taxonomy" id="1982103"/>
    <lineage>
        <taxon>Bacteria</taxon>
        <taxon>Pseudomonadati</taxon>
        <taxon>Pseudomonadota</taxon>
        <taxon>Gammaproteobacteria</taxon>
        <taxon>Alteromonadales</taxon>
        <taxon>Colwelliaceae</taxon>
        <taxon>Colwellia</taxon>
    </lineage>
</organism>
<accession>A0ABY3MY62</accession>
<gene>
    <name evidence="2" type="ORF">CWS31_007585</name>
</gene>
<dbReference type="InterPro" id="IPR023977">
    <property type="entry name" value="MbnP-like"/>
</dbReference>
<dbReference type="Proteomes" id="UP000815846">
    <property type="component" value="Unassembled WGS sequence"/>
</dbReference>
<keyword evidence="3" id="KW-1185">Reference proteome</keyword>
<evidence type="ECO:0000259" key="1">
    <source>
        <dbReference type="Pfam" id="PF20243"/>
    </source>
</evidence>
<dbReference type="EMBL" id="PJAI02000006">
    <property type="protein sequence ID" value="TYK66119.1"/>
    <property type="molecule type" value="Genomic_DNA"/>
</dbReference>
<name>A0ABY3MY62_9GAMM</name>
<reference evidence="2 3" key="1">
    <citation type="submission" date="2019-08" db="EMBL/GenBank/DDBJ databases">
        <title>Microbe sample from Colwellia echini.</title>
        <authorList>
            <person name="Christiansen L."/>
            <person name="Pathiraja D."/>
            <person name="Schultz-Johansen M."/>
            <person name="Choi I.-G."/>
            <person name="Stougaard P."/>
        </authorList>
    </citation>
    <scope>NUCLEOTIDE SEQUENCE [LARGE SCALE GENOMIC DNA]</scope>
    <source>
        <strain evidence="2 3">A3</strain>
    </source>
</reference>
<dbReference type="PROSITE" id="PS51257">
    <property type="entry name" value="PROKAR_LIPOPROTEIN"/>
    <property type="match status" value="1"/>
</dbReference>
<dbReference type="RefSeq" id="WP_101345536.1">
    <property type="nucleotide sequence ID" value="NZ_PJAI02000006.1"/>
</dbReference>
<evidence type="ECO:0000313" key="2">
    <source>
        <dbReference type="EMBL" id="TYK66119.1"/>
    </source>
</evidence>
<dbReference type="InterPro" id="IPR046863">
    <property type="entry name" value="MbnP-like_dom"/>
</dbReference>
<dbReference type="NCBIfam" id="TIGR04052">
    <property type="entry name" value="MbnP_like_WxW"/>
    <property type="match status" value="1"/>
</dbReference>
<protein>
    <submittedName>
        <fullName evidence="2">Metallo-mystery pair system four-Cys motif protein</fullName>
    </submittedName>
</protein>
<dbReference type="Pfam" id="PF20243">
    <property type="entry name" value="MbnP"/>
    <property type="match status" value="1"/>
</dbReference>
<evidence type="ECO:0000313" key="3">
    <source>
        <dbReference type="Proteomes" id="UP000815846"/>
    </source>
</evidence>